<dbReference type="SUPFAM" id="SSF52129">
    <property type="entry name" value="Caspase-like"/>
    <property type="match status" value="1"/>
</dbReference>
<dbReference type="Pfam" id="PF00656">
    <property type="entry name" value="Peptidase_C14"/>
    <property type="match status" value="1"/>
</dbReference>
<dbReference type="PROSITE" id="PS50208">
    <property type="entry name" value="CASPASE_P20"/>
    <property type="match status" value="1"/>
</dbReference>
<feature type="domain" description="Caspase family p10" evidence="9">
    <location>
        <begin position="207"/>
        <end position="301"/>
    </location>
</feature>
<evidence type="ECO:0000256" key="6">
    <source>
        <dbReference type="ARBA" id="ARBA00023145"/>
    </source>
</evidence>
<dbReference type="PROSITE" id="PS01122">
    <property type="entry name" value="CASPASE_CYS"/>
    <property type="match status" value="1"/>
</dbReference>
<dbReference type="CTD" id="840"/>
<protein>
    <submittedName>
        <fullName evidence="12">Caspase-7</fullName>
    </submittedName>
</protein>
<gene>
    <name evidence="12" type="primary">CASP7</name>
</gene>
<keyword evidence="2" id="KW-0645">Protease</keyword>
<dbReference type="Gene3D" id="3.40.50.1460">
    <property type="match status" value="1"/>
</dbReference>
<evidence type="ECO:0000256" key="4">
    <source>
        <dbReference type="ARBA" id="ARBA00022801"/>
    </source>
</evidence>
<dbReference type="InterPro" id="IPR001309">
    <property type="entry name" value="Pept_C14_p20"/>
</dbReference>
<keyword evidence="11" id="KW-1185">Reference proteome</keyword>
<keyword evidence="6" id="KW-0865">Zymogen</keyword>
<feature type="domain" description="Caspase family p20" evidence="10">
    <location>
        <begin position="64"/>
        <end position="188"/>
    </location>
</feature>
<evidence type="ECO:0000256" key="1">
    <source>
        <dbReference type="ARBA" id="ARBA00010134"/>
    </source>
</evidence>
<evidence type="ECO:0000313" key="12">
    <source>
        <dbReference type="RefSeq" id="XP_019502228.1"/>
    </source>
</evidence>
<dbReference type="KEGG" id="hai:109384919"/>
<comment type="similarity">
    <text evidence="1 7">Belongs to the peptidase C14A family.</text>
</comment>
<dbReference type="GO" id="GO:0043525">
    <property type="term" value="P:positive regulation of neuron apoptotic process"/>
    <property type="evidence" value="ECO:0007669"/>
    <property type="project" value="TreeGrafter"/>
</dbReference>
<dbReference type="InterPro" id="IPR029030">
    <property type="entry name" value="Caspase-like_dom_sf"/>
</dbReference>
<proteinExistence type="inferred from homology"/>
<dbReference type="OrthoDB" id="6116485at2759"/>
<name>A0A8B7RPK7_HIPAR</name>
<dbReference type="InterPro" id="IPR016129">
    <property type="entry name" value="Caspase_his_AS"/>
</dbReference>
<evidence type="ECO:0000313" key="11">
    <source>
        <dbReference type="Proteomes" id="UP000694851"/>
    </source>
</evidence>
<dbReference type="GeneID" id="109384919"/>
<dbReference type="GO" id="GO:0006508">
    <property type="term" value="P:proteolysis"/>
    <property type="evidence" value="ECO:0007669"/>
    <property type="project" value="UniProtKB-KW"/>
</dbReference>
<dbReference type="PRINTS" id="PR00376">
    <property type="entry name" value="IL1BCENZYME"/>
</dbReference>
<evidence type="ECO:0000256" key="5">
    <source>
        <dbReference type="ARBA" id="ARBA00022807"/>
    </source>
</evidence>
<dbReference type="InterPro" id="IPR033139">
    <property type="entry name" value="Caspase_cys_AS"/>
</dbReference>
<dbReference type="RefSeq" id="XP_019502228.1">
    <property type="nucleotide sequence ID" value="XM_019646683.1"/>
</dbReference>
<feature type="region of interest" description="Disordered" evidence="8">
    <location>
        <begin position="1"/>
        <end position="22"/>
    </location>
</feature>
<dbReference type="CDD" id="cd00032">
    <property type="entry name" value="CASc"/>
    <property type="match status" value="1"/>
</dbReference>
<dbReference type="SMART" id="SM00115">
    <property type="entry name" value="CASc"/>
    <property type="match status" value="1"/>
</dbReference>
<keyword evidence="5" id="KW-0788">Thiol protease</keyword>
<dbReference type="Proteomes" id="UP000694851">
    <property type="component" value="Unplaced"/>
</dbReference>
<keyword evidence="3" id="KW-0053">Apoptosis</keyword>
<dbReference type="PROSITE" id="PS50207">
    <property type="entry name" value="CASPASE_P10"/>
    <property type="match status" value="1"/>
</dbReference>
<evidence type="ECO:0000259" key="10">
    <source>
        <dbReference type="PROSITE" id="PS50208"/>
    </source>
</evidence>
<dbReference type="PANTHER" id="PTHR10454:SF31">
    <property type="entry name" value="CASPASE-7"/>
    <property type="match status" value="1"/>
</dbReference>
<keyword evidence="4" id="KW-0378">Hydrolase</keyword>
<dbReference type="InterPro" id="IPR015917">
    <property type="entry name" value="Pept_C14A"/>
</dbReference>
<dbReference type="PANTHER" id="PTHR10454">
    <property type="entry name" value="CASPASE"/>
    <property type="match status" value="1"/>
</dbReference>
<organism evidence="11 12">
    <name type="scientific">Hipposideros armiger</name>
    <name type="common">Great Himalayan leaf-nosed bat</name>
    <dbReference type="NCBI Taxonomy" id="186990"/>
    <lineage>
        <taxon>Eukaryota</taxon>
        <taxon>Metazoa</taxon>
        <taxon>Chordata</taxon>
        <taxon>Craniata</taxon>
        <taxon>Vertebrata</taxon>
        <taxon>Euteleostomi</taxon>
        <taxon>Mammalia</taxon>
        <taxon>Eutheria</taxon>
        <taxon>Laurasiatheria</taxon>
        <taxon>Chiroptera</taxon>
        <taxon>Yinpterochiroptera</taxon>
        <taxon>Rhinolophoidea</taxon>
        <taxon>Hipposideridae</taxon>
        <taxon>Hipposideros</taxon>
    </lineage>
</organism>
<accession>A0A8B7RPK7</accession>
<dbReference type="InterPro" id="IPR011600">
    <property type="entry name" value="Pept_C14_caspase"/>
</dbReference>
<dbReference type="GO" id="GO:0097194">
    <property type="term" value="P:execution phase of apoptosis"/>
    <property type="evidence" value="ECO:0007669"/>
    <property type="project" value="TreeGrafter"/>
</dbReference>
<dbReference type="GO" id="GO:0004197">
    <property type="term" value="F:cysteine-type endopeptidase activity"/>
    <property type="evidence" value="ECO:0007669"/>
    <property type="project" value="InterPro"/>
</dbReference>
<dbReference type="InterPro" id="IPR002138">
    <property type="entry name" value="Pept_C14_p10"/>
</dbReference>
<dbReference type="FunFam" id="3.40.50.1460:FF:000001">
    <property type="entry name" value="Caspase-3 preproprotein"/>
    <property type="match status" value="1"/>
</dbReference>
<dbReference type="GO" id="GO:0005737">
    <property type="term" value="C:cytoplasm"/>
    <property type="evidence" value="ECO:0007669"/>
    <property type="project" value="TreeGrafter"/>
</dbReference>
<evidence type="ECO:0000256" key="2">
    <source>
        <dbReference type="ARBA" id="ARBA00022670"/>
    </source>
</evidence>
<reference evidence="12" key="1">
    <citation type="submission" date="2025-08" db="UniProtKB">
        <authorList>
            <consortium name="RefSeq"/>
        </authorList>
    </citation>
    <scope>IDENTIFICATION</scope>
    <source>
        <tissue evidence="12">Muscle</tissue>
    </source>
</reference>
<evidence type="ECO:0000256" key="7">
    <source>
        <dbReference type="RuleBase" id="RU003971"/>
    </source>
</evidence>
<sequence length="301" mass="33585">MADDQGCVENQGAGDAASEDVVDAKPDRSSFISLLSKKKNDAGKSIKATRSREPAYQYNMDFEKVGKCIIINNKNFNRSTGMSVRNGTDRDADALFKCFRKLGFDVAVYNDCTCTMMKDLLKQASEEDHKNAACFACVLLSHGEENLIYGTDGMTPIKDLAGYFRGDRCKTLLEKPKLFFIQACRGADFDDGIQADSGPINDPDANSQCKVPVEADFLFAYSTVPGYYSWRNPGSGSWFVQALSSTLNEHGKSLEILQILTRVNNRVARDFESQSEDPRFHKKKQIPCLVSMLTKELYFCK</sequence>
<dbReference type="InterPro" id="IPR002398">
    <property type="entry name" value="Pept_C14"/>
</dbReference>
<evidence type="ECO:0000256" key="3">
    <source>
        <dbReference type="ARBA" id="ARBA00022703"/>
    </source>
</evidence>
<dbReference type="AlphaFoldDB" id="A0A8B7RPK7"/>
<dbReference type="PROSITE" id="PS01121">
    <property type="entry name" value="CASPASE_HIS"/>
    <property type="match status" value="1"/>
</dbReference>
<evidence type="ECO:0000259" key="9">
    <source>
        <dbReference type="PROSITE" id="PS50207"/>
    </source>
</evidence>
<evidence type="ECO:0000256" key="8">
    <source>
        <dbReference type="SAM" id="MobiDB-lite"/>
    </source>
</evidence>